<dbReference type="KEGG" id="amob:HG15A2_00070"/>
<organism evidence="2 3">
    <name type="scientific">Adhaeretor mobilis</name>
    <dbReference type="NCBI Taxonomy" id="1930276"/>
    <lineage>
        <taxon>Bacteria</taxon>
        <taxon>Pseudomonadati</taxon>
        <taxon>Planctomycetota</taxon>
        <taxon>Planctomycetia</taxon>
        <taxon>Pirellulales</taxon>
        <taxon>Lacipirellulaceae</taxon>
        <taxon>Adhaeretor</taxon>
    </lineage>
</organism>
<dbReference type="Proteomes" id="UP000319852">
    <property type="component" value="Chromosome"/>
</dbReference>
<dbReference type="RefSeq" id="WP_145056608.1">
    <property type="nucleotide sequence ID" value="NZ_CP036263.1"/>
</dbReference>
<feature type="transmembrane region" description="Helical" evidence="1">
    <location>
        <begin position="6"/>
        <end position="29"/>
    </location>
</feature>
<gene>
    <name evidence="2" type="ORF">HG15A2_00070</name>
</gene>
<keyword evidence="1" id="KW-0812">Transmembrane</keyword>
<evidence type="ECO:0000256" key="1">
    <source>
        <dbReference type="SAM" id="Phobius"/>
    </source>
</evidence>
<keyword evidence="1" id="KW-0472">Membrane</keyword>
<sequence length="184" mass="20282">MTELTSLWLPILASTAALFFLGFLTWMVLPVHQPDWKRLPDEDAVSDAIRGLNIPAGNYMIPYCGNSEEMKSEAFLERQKQGPNGILQIWYECGMGKALGMQVLFLLGTVFCIAYLASLALQPGATFMNVFQFVGAAAMITFTAGHIPERIWFKRRVMGNVIDGVLYGIATGLIFAALWPGVVT</sequence>
<feature type="transmembrane region" description="Helical" evidence="1">
    <location>
        <begin position="103"/>
        <end position="121"/>
    </location>
</feature>
<keyword evidence="3" id="KW-1185">Reference proteome</keyword>
<evidence type="ECO:0000313" key="2">
    <source>
        <dbReference type="EMBL" id="QDS96749.1"/>
    </source>
</evidence>
<keyword evidence="1" id="KW-1133">Transmembrane helix</keyword>
<dbReference type="EMBL" id="CP036263">
    <property type="protein sequence ID" value="QDS96749.1"/>
    <property type="molecule type" value="Genomic_DNA"/>
</dbReference>
<name>A0A517MPF1_9BACT</name>
<evidence type="ECO:0000313" key="3">
    <source>
        <dbReference type="Proteomes" id="UP000319852"/>
    </source>
</evidence>
<feature type="transmembrane region" description="Helical" evidence="1">
    <location>
        <begin position="127"/>
        <end position="145"/>
    </location>
</feature>
<protein>
    <submittedName>
        <fullName evidence="2">Uncharacterized protein</fullName>
    </submittedName>
</protein>
<feature type="transmembrane region" description="Helical" evidence="1">
    <location>
        <begin position="157"/>
        <end position="179"/>
    </location>
</feature>
<proteinExistence type="predicted"/>
<dbReference type="OrthoDB" id="282550at2"/>
<reference evidence="2 3" key="1">
    <citation type="submission" date="2019-02" db="EMBL/GenBank/DDBJ databases">
        <title>Deep-cultivation of Planctomycetes and their phenomic and genomic characterization uncovers novel biology.</title>
        <authorList>
            <person name="Wiegand S."/>
            <person name="Jogler M."/>
            <person name="Boedeker C."/>
            <person name="Pinto D."/>
            <person name="Vollmers J."/>
            <person name="Rivas-Marin E."/>
            <person name="Kohn T."/>
            <person name="Peeters S.H."/>
            <person name="Heuer A."/>
            <person name="Rast P."/>
            <person name="Oberbeckmann S."/>
            <person name="Bunk B."/>
            <person name="Jeske O."/>
            <person name="Meyerdierks A."/>
            <person name="Storesund J.E."/>
            <person name="Kallscheuer N."/>
            <person name="Luecker S."/>
            <person name="Lage O.M."/>
            <person name="Pohl T."/>
            <person name="Merkel B.J."/>
            <person name="Hornburger P."/>
            <person name="Mueller R.-W."/>
            <person name="Bruemmer F."/>
            <person name="Labrenz M."/>
            <person name="Spormann A.M."/>
            <person name="Op den Camp H."/>
            <person name="Overmann J."/>
            <person name="Amann R."/>
            <person name="Jetten M.S.M."/>
            <person name="Mascher T."/>
            <person name="Medema M.H."/>
            <person name="Devos D.P."/>
            <person name="Kaster A.-K."/>
            <person name="Ovreas L."/>
            <person name="Rohde M."/>
            <person name="Galperin M.Y."/>
            <person name="Jogler C."/>
        </authorList>
    </citation>
    <scope>NUCLEOTIDE SEQUENCE [LARGE SCALE GENOMIC DNA]</scope>
    <source>
        <strain evidence="2 3">HG15A2</strain>
    </source>
</reference>
<accession>A0A517MPF1</accession>
<dbReference type="AlphaFoldDB" id="A0A517MPF1"/>